<dbReference type="PANTHER" id="PTHR46579">
    <property type="entry name" value="F5/8 TYPE C DOMAIN-CONTAINING PROTEIN-RELATED"/>
    <property type="match status" value="1"/>
</dbReference>
<proteinExistence type="predicted"/>
<dbReference type="Pfam" id="PF02992">
    <property type="entry name" value="Transposase_21"/>
    <property type="match status" value="1"/>
</dbReference>
<dbReference type="Proteomes" id="UP000383932">
    <property type="component" value="Unassembled WGS sequence"/>
</dbReference>
<name>A0A5N5QJT3_9AGAM</name>
<dbReference type="AlphaFoldDB" id="A0A5N5QJT3"/>
<feature type="region of interest" description="Disordered" evidence="1">
    <location>
        <begin position="1166"/>
        <end position="1190"/>
    </location>
</feature>
<evidence type="ECO:0008006" key="4">
    <source>
        <dbReference type="Google" id="ProtNLM"/>
    </source>
</evidence>
<protein>
    <recommendedName>
        <fullName evidence="4">Transposase family Tnp2 protein</fullName>
    </recommendedName>
</protein>
<comment type="caution">
    <text evidence="2">The sequence shown here is derived from an EMBL/GenBank/DDBJ whole genome shotgun (WGS) entry which is preliminary data.</text>
</comment>
<evidence type="ECO:0000256" key="1">
    <source>
        <dbReference type="SAM" id="MobiDB-lite"/>
    </source>
</evidence>
<sequence length="1267" mass="144252">MASNTTRQHGDLGDHILRRLSSQKSILSHCTRANTAEPEFEHVPEPTHDYEPFNVPIQEAEAELNWQLEQDIPEVDQTQLWDRVLQVRTRFDEQKPPTSHEGTNGAGSFVSTLASEGTNSSDDYEEVIYNSGTNGLSPKALLKQDFLVSDAKNAATNLGPENLAHIKTFHFFIQNKPSVDAYEDIRSTFVHRDSRTPLPSLKSIRQRMLALSAIKPIDFDCCKNSCVCYTGYMADLDQCPHCNVPRLNPTGRPWSTFSYIPLIPQLRALYRNKKTCESLMYRANYKGNNEKIEDVFDGDRYKELREKYVTIDGEEQTYRFFEDDREIALGLSVDGMCPFKKRKNSCWPLILVNYNLPPDIRTHLHNIYCVGVIPGPSSPHDINSFLQPLVDELLELAKGVEAVDILHEELFQLRAHLISVFGDIPALSKILEFIGHNGRYPCRFCKIEATRGQTSKGGTHLYCPLYRTNNNIDPLDLPLRTHNETIRLGYHVLNTKHDTVSADRATKCGIKGVSLLSRLPSISIPASFPVEVMHMVWINLVPQLVDLWTGTFNNYDAGIHNYLMDQATWDILGDMCGESGSTIPSSFGCRVPNLKKRSNFIAESWSLWATQLAPNILRHRLKEPCYVHFVRLIRLMKECMDYSLPRSELPRIREELALWVQDYEALYYQHNPERMQTCPVNLHYLLHIADSIQFLGPVWTYWAFPMERYCSFIGASVKSRRYPYANIARRIRDVTQLKVIREIYDLHNIIQFGRTRALGEEKEISKAERVEGYPNVLLLGPSALPLTLTTQLRNQIAKYLGTAFKIHARESRQFIPSKLKQWGRIRITGGGDLIQARGYHKLRMDGRDASFVRYELLVDRLAHDRDAPEDLERQSQYGQLRHIFKLEIPRRVAEKYGTPRQLLLAFILEAPTTIDDANEYKAIWYKGDLMSGEVVDAGTIQCVIGRIYDTVHKVWWLIDRSSSLARQNPQENIGKKPRGRMGRRVIKVAVHQKPQVSKGTCGHPQVRADFRRGPTCGRREPQEIDMRTMKTAGASFRSPAKTCGYFAIPWVACGLTACLGSTVGINHPSHLPYSTRRAIFDLWKDLCPSLSKVAALEDNTWFWQFCKPRAPNSIARQPSPLRSNSDPENKSLARRPLPPRPRPASGDWVRLNGRWDWKPTTSLPSLASSSSNAFVPDQPVNHHNSQPSGPLAALTPLDNDASIRLHGPQPGGSWVQGPRTYPNDSQPTWRSDLPIVGSTYQRNYLDEHYVRIAHSEHIEFAPRLGGL</sequence>
<organism evidence="2 3">
    <name type="scientific">Ceratobasidium theobromae</name>
    <dbReference type="NCBI Taxonomy" id="1582974"/>
    <lineage>
        <taxon>Eukaryota</taxon>
        <taxon>Fungi</taxon>
        <taxon>Dikarya</taxon>
        <taxon>Basidiomycota</taxon>
        <taxon>Agaricomycotina</taxon>
        <taxon>Agaricomycetes</taxon>
        <taxon>Cantharellales</taxon>
        <taxon>Ceratobasidiaceae</taxon>
        <taxon>Ceratobasidium</taxon>
    </lineage>
</organism>
<dbReference type="PANTHER" id="PTHR46579:SF1">
    <property type="entry name" value="F5_8 TYPE C DOMAIN-CONTAINING PROTEIN"/>
    <property type="match status" value="1"/>
</dbReference>
<evidence type="ECO:0000313" key="3">
    <source>
        <dbReference type="Proteomes" id="UP000383932"/>
    </source>
</evidence>
<evidence type="ECO:0000313" key="2">
    <source>
        <dbReference type="EMBL" id="KAB5591793.1"/>
    </source>
</evidence>
<feature type="region of interest" description="Disordered" evidence="1">
    <location>
        <begin position="1209"/>
        <end position="1228"/>
    </location>
</feature>
<gene>
    <name evidence="2" type="ORF">CTheo_4785</name>
</gene>
<dbReference type="EMBL" id="SSOP01000089">
    <property type="protein sequence ID" value="KAB5591793.1"/>
    <property type="molecule type" value="Genomic_DNA"/>
</dbReference>
<feature type="region of interest" description="Disordered" evidence="1">
    <location>
        <begin position="1114"/>
        <end position="1151"/>
    </location>
</feature>
<dbReference type="InterPro" id="IPR004242">
    <property type="entry name" value="Transposase_21"/>
</dbReference>
<accession>A0A5N5QJT3</accession>
<keyword evidence="3" id="KW-1185">Reference proteome</keyword>
<reference evidence="2 3" key="1">
    <citation type="journal article" date="2019" name="Fungal Biol. Biotechnol.">
        <title>Draft genome sequence of fastidious pathogen Ceratobasidium theobromae, which causes vascular-streak dieback in Theobroma cacao.</title>
        <authorList>
            <person name="Ali S.S."/>
            <person name="Asman A."/>
            <person name="Shao J."/>
            <person name="Firmansyah A.P."/>
            <person name="Susilo A.W."/>
            <person name="Rosmana A."/>
            <person name="McMahon P."/>
            <person name="Junaid M."/>
            <person name="Guest D."/>
            <person name="Kheng T.Y."/>
            <person name="Meinhardt L.W."/>
            <person name="Bailey B.A."/>
        </authorList>
    </citation>
    <scope>NUCLEOTIDE SEQUENCE [LARGE SCALE GENOMIC DNA]</scope>
    <source>
        <strain evidence="2 3">CT2</strain>
    </source>
</reference>
<feature type="compositionally biased region" description="Polar residues" evidence="1">
    <location>
        <begin position="1114"/>
        <end position="1124"/>
    </location>
</feature>
<dbReference type="OrthoDB" id="2404451at2759"/>